<name>A0A8H7DGS3_9AGAR</name>
<evidence type="ECO:0000256" key="4">
    <source>
        <dbReference type="ARBA" id="ARBA00022833"/>
    </source>
</evidence>
<evidence type="ECO:0000256" key="2">
    <source>
        <dbReference type="ARBA" id="ARBA00022723"/>
    </source>
</evidence>
<dbReference type="AlphaFoldDB" id="A0A8H7DGS3"/>
<dbReference type="GO" id="GO:0005634">
    <property type="term" value="C:nucleus"/>
    <property type="evidence" value="ECO:0007669"/>
    <property type="project" value="UniProtKB-SubCell"/>
</dbReference>
<comment type="caution">
    <text evidence="8">The sequence shown here is derived from an EMBL/GenBank/DDBJ whole genome shotgun (WGS) entry which is preliminary data.</text>
</comment>
<keyword evidence="9" id="KW-1185">Reference proteome</keyword>
<evidence type="ECO:0000256" key="3">
    <source>
        <dbReference type="ARBA" id="ARBA00022771"/>
    </source>
</evidence>
<dbReference type="PANTHER" id="PTHR46481:SF10">
    <property type="entry name" value="ZINC FINGER BED DOMAIN-CONTAINING PROTEIN 39"/>
    <property type="match status" value="1"/>
</dbReference>
<dbReference type="PANTHER" id="PTHR46481">
    <property type="entry name" value="ZINC FINGER BED DOMAIN-CONTAINING PROTEIN 4"/>
    <property type="match status" value="1"/>
</dbReference>
<keyword evidence="4" id="KW-0862">Zinc</keyword>
<sequence length="630" mass="71349">MTTKAIDVASASKPSRVRSAPKHLVDGSNSEAPSAAHQAIMAQTQARLGTIAAITGLIKNIENLDAVLPSSVAEGTDNDEIYRVLTTVHGMDEGSADSTFNRRFDILFREDTQCRDANGRLHLIRRGEFGMSMVVQYLRDIKWNAPDMNLEGAMNKLERVVKEMEILWCVLHSRFIDIQFVPANSRIRCLAHVVNLVVQKILAALGDTVDPDTTDDYLPNKDVPFHYDPDNDPVLQELEQEVFTNDDDSSADEYDEAILLAGLASEFKKMTPLQKLRTIATKICSSPQRRKRFRTTAERVFINKLAPSGRKLASLMVIRDVRHRWNYTHAMIERGLMLREAIDTWVIEKPEMRPLSINDDHWELFEALGGLFKMFTQVTEQMSRSGTPTLPWVLPMYEGMLKHLRSAQDTLKFPCLRTAAAAGLEKLKNYYSKACNCQLNIIATLLHPSLGIAWFRKIDKERESDLLNATRVEVLFEHVYESYQQIHGNNDESHQPKAAAQLSRPSTFGSFLDDICMANVEDVSVPEIAPERELKRFWDAFKSPKGDRNAPLTWWKEHEHDFPITSKMARDFLAIPGTSVSVERLFSSARHLCHESRVSFKASTISEAMLTKMWIKDGLLKKASLDCGRG</sequence>
<dbReference type="InterPro" id="IPR052035">
    <property type="entry name" value="ZnF_BED_domain_contain"/>
</dbReference>
<keyword evidence="3" id="KW-0863">Zinc-finger</keyword>
<evidence type="ECO:0000313" key="9">
    <source>
        <dbReference type="Proteomes" id="UP000620124"/>
    </source>
</evidence>
<evidence type="ECO:0000256" key="6">
    <source>
        <dbReference type="SAM" id="MobiDB-lite"/>
    </source>
</evidence>
<dbReference type="OrthoDB" id="3264316at2759"/>
<gene>
    <name evidence="8" type="ORF">MVEN_00119300</name>
</gene>
<protein>
    <recommendedName>
        <fullName evidence="7">HAT C-terminal dimerisation domain-containing protein</fullName>
    </recommendedName>
</protein>
<evidence type="ECO:0000256" key="5">
    <source>
        <dbReference type="ARBA" id="ARBA00023242"/>
    </source>
</evidence>
<organism evidence="8 9">
    <name type="scientific">Mycena venus</name>
    <dbReference type="NCBI Taxonomy" id="2733690"/>
    <lineage>
        <taxon>Eukaryota</taxon>
        <taxon>Fungi</taxon>
        <taxon>Dikarya</taxon>
        <taxon>Basidiomycota</taxon>
        <taxon>Agaricomycotina</taxon>
        <taxon>Agaricomycetes</taxon>
        <taxon>Agaricomycetidae</taxon>
        <taxon>Agaricales</taxon>
        <taxon>Marasmiineae</taxon>
        <taxon>Mycenaceae</taxon>
        <taxon>Mycena</taxon>
    </lineage>
</organism>
<evidence type="ECO:0000259" key="7">
    <source>
        <dbReference type="Pfam" id="PF05699"/>
    </source>
</evidence>
<feature type="domain" description="HAT C-terminal dimerisation" evidence="7">
    <location>
        <begin position="549"/>
        <end position="615"/>
    </location>
</feature>
<feature type="region of interest" description="Disordered" evidence="6">
    <location>
        <begin position="1"/>
        <end position="32"/>
    </location>
</feature>
<comment type="subcellular location">
    <subcellularLocation>
        <location evidence="1">Nucleus</location>
    </subcellularLocation>
</comment>
<keyword evidence="2" id="KW-0479">Metal-binding</keyword>
<evidence type="ECO:0000313" key="8">
    <source>
        <dbReference type="EMBL" id="KAF7372567.1"/>
    </source>
</evidence>
<dbReference type="InterPro" id="IPR008906">
    <property type="entry name" value="HATC_C_dom"/>
</dbReference>
<accession>A0A8H7DGS3</accession>
<proteinExistence type="predicted"/>
<dbReference type="SUPFAM" id="SSF53098">
    <property type="entry name" value="Ribonuclease H-like"/>
    <property type="match status" value="1"/>
</dbReference>
<dbReference type="EMBL" id="JACAZI010000001">
    <property type="protein sequence ID" value="KAF7372567.1"/>
    <property type="molecule type" value="Genomic_DNA"/>
</dbReference>
<keyword evidence="5" id="KW-0539">Nucleus</keyword>
<dbReference type="Pfam" id="PF05699">
    <property type="entry name" value="Dimer_Tnp_hAT"/>
    <property type="match status" value="1"/>
</dbReference>
<evidence type="ECO:0000256" key="1">
    <source>
        <dbReference type="ARBA" id="ARBA00004123"/>
    </source>
</evidence>
<dbReference type="InterPro" id="IPR012337">
    <property type="entry name" value="RNaseH-like_sf"/>
</dbReference>
<reference evidence="8" key="1">
    <citation type="submission" date="2020-05" db="EMBL/GenBank/DDBJ databases">
        <title>Mycena genomes resolve the evolution of fungal bioluminescence.</title>
        <authorList>
            <person name="Tsai I.J."/>
        </authorList>
    </citation>
    <scope>NUCLEOTIDE SEQUENCE</scope>
    <source>
        <strain evidence="8">CCC161011</strain>
    </source>
</reference>
<dbReference type="GO" id="GO:0046983">
    <property type="term" value="F:protein dimerization activity"/>
    <property type="evidence" value="ECO:0007669"/>
    <property type="project" value="InterPro"/>
</dbReference>
<dbReference type="Proteomes" id="UP000620124">
    <property type="component" value="Unassembled WGS sequence"/>
</dbReference>
<dbReference type="GO" id="GO:0008270">
    <property type="term" value="F:zinc ion binding"/>
    <property type="evidence" value="ECO:0007669"/>
    <property type="project" value="UniProtKB-KW"/>
</dbReference>